<feature type="transmembrane region" description="Helical" evidence="7">
    <location>
        <begin position="51"/>
        <end position="81"/>
    </location>
</feature>
<dbReference type="AlphaFoldDB" id="A0A7D9GYJ5"/>
<accession>A0A7D9GYJ5</accession>
<keyword evidence="4 7" id="KW-1133">Transmembrane helix</keyword>
<evidence type="ECO:0000256" key="2">
    <source>
        <dbReference type="ARBA" id="ARBA00022679"/>
    </source>
</evidence>
<dbReference type="GO" id="GO:0016020">
    <property type="term" value="C:membrane"/>
    <property type="evidence" value="ECO:0007669"/>
    <property type="project" value="UniProtKB-SubCell"/>
</dbReference>
<gene>
    <name evidence="8" type="primary">ALE1</name>
    <name evidence="8" type="ORF">DEBR0S1_34090G</name>
</gene>
<dbReference type="Pfam" id="PF03062">
    <property type="entry name" value="MBOAT"/>
    <property type="match status" value="1"/>
</dbReference>
<dbReference type="GO" id="GO:0046474">
    <property type="term" value="P:glycerophospholipid biosynthetic process"/>
    <property type="evidence" value="ECO:0007669"/>
    <property type="project" value="TreeGrafter"/>
</dbReference>
<evidence type="ECO:0000256" key="3">
    <source>
        <dbReference type="ARBA" id="ARBA00022692"/>
    </source>
</evidence>
<protein>
    <submittedName>
        <fullName evidence="8">DEBR0S1_34090g1_1</fullName>
    </submittedName>
</protein>
<evidence type="ECO:0000313" key="8">
    <source>
        <dbReference type="EMBL" id="VUG17140.1"/>
    </source>
</evidence>
<feature type="transmembrane region" description="Helical" evidence="7">
    <location>
        <begin position="432"/>
        <end position="455"/>
    </location>
</feature>
<evidence type="ECO:0000256" key="5">
    <source>
        <dbReference type="ARBA" id="ARBA00023136"/>
    </source>
</evidence>
<evidence type="ECO:0000313" key="9">
    <source>
        <dbReference type="Proteomes" id="UP000478008"/>
    </source>
</evidence>
<dbReference type="PANTHER" id="PTHR13906:SF4">
    <property type="entry name" value="LYSOPHOSPHOLIPID ACYLTRANSFERASE 6"/>
    <property type="match status" value="1"/>
</dbReference>
<dbReference type="InterPro" id="IPR004299">
    <property type="entry name" value="MBOAT_fam"/>
</dbReference>
<dbReference type="GO" id="GO:0005783">
    <property type="term" value="C:endoplasmic reticulum"/>
    <property type="evidence" value="ECO:0007669"/>
    <property type="project" value="TreeGrafter"/>
</dbReference>
<keyword evidence="3 7" id="KW-0812">Transmembrane</keyword>
<evidence type="ECO:0000256" key="1">
    <source>
        <dbReference type="ARBA" id="ARBA00004141"/>
    </source>
</evidence>
<evidence type="ECO:0000256" key="4">
    <source>
        <dbReference type="ARBA" id="ARBA00022989"/>
    </source>
</evidence>
<feature type="transmembrane region" description="Helical" evidence="7">
    <location>
        <begin position="271"/>
        <end position="289"/>
    </location>
</feature>
<organism evidence="8 9">
    <name type="scientific">Dekkera bruxellensis</name>
    <name type="common">Brettanomyces custersii</name>
    <dbReference type="NCBI Taxonomy" id="5007"/>
    <lineage>
        <taxon>Eukaryota</taxon>
        <taxon>Fungi</taxon>
        <taxon>Dikarya</taxon>
        <taxon>Ascomycota</taxon>
        <taxon>Saccharomycotina</taxon>
        <taxon>Pichiomycetes</taxon>
        <taxon>Pichiales</taxon>
        <taxon>Pichiaceae</taxon>
        <taxon>Brettanomyces</taxon>
    </lineage>
</organism>
<dbReference type="GO" id="GO:0047184">
    <property type="term" value="F:1-acylglycerophosphocholine O-acyltransferase activity"/>
    <property type="evidence" value="ECO:0007669"/>
    <property type="project" value="TreeGrafter"/>
</dbReference>
<keyword evidence="6" id="KW-0012">Acyltransferase</keyword>
<proteinExistence type="predicted"/>
<keyword evidence="9" id="KW-1185">Reference proteome</keyword>
<dbReference type="EMBL" id="CABFWN010000001">
    <property type="protein sequence ID" value="VUG17140.1"/>
    <property type="molecule type" value="Genomic_DNA"/>
</dbReference>
<comment type="subcellular location">
    <subcellularLocation>
        <location evidence="1">Membrane</location>
        <topology evidence="1">Multi-pass membrane protein</topology>
    </subcellularLocation>
</comment>
<feature type="transmembrane region" description="Helical" evidence="7">
    <location>
        <begin position="461"/>
        <end position="482"/>
    </location>
</feature>
<dbReference type="PANTHER" id="PTHR13906">
    <property type="entry name" value="PORCUPINE"/>
    <property type="match status" value="1"/>
</dbReference>
<feature type="transmembrane region" description="Helical" evidence="7">
    <location>
        <begin position="233"/>
        <end position="251"/>
    </location>
</feature>
<dbReference type="Proteomes" id="UP000478008">
    <property type="component" value="Unassembled WGS sequence"/>
</dbReference>
<name>A0A7D9GYJ5_DEKBR</name>
<dbReference type="GO" id="GO:0003841">
    <property type="term" value="F:1-acylglycerol-3-phosphate O-acyltransferase activity"/>
    <property type="evidence" value="ECO:0007669"/>
    <property type="project" value="TreeGrafter"/>
</dbReference>
<dbReference type="InterPro" id="IPR049941">
    <property type="entry name" value="LPLAT_7/PORCN-like"/>
</dbReference>
<reference evidence="8 9" key="1">
    <citation type="submission" date="2019-07" db="EMBL/GenBank/DDBJ databases">
        <authorList>
            <person name="Friedrich A."/>
            <person name="Schacherer J."/>
        </authorList>
    </citation>
    <scope>NUCLEOTIDE SEQUENCE [LARGE SCALE GENOMIC DNA]</scope>
</reference>
<keyword evidence="5 7" id="KW-0472">Membrane</keyword>
<evidence type="ECO:0000256" key="6">
    <source>
        <dbReference type="ARBA" id="ARBA00023315"/>
    </source>
</evidence>
<keyword evidence="2" id="KW-0808">Transferase</keyword>
<evidence type="ECO:0000256" key="7">
    <source>
        <dbReference type="SAM" id="Phobius"/>
    </source>
</evidence>
<dbReference type="GO" id="GO:0030258">
    <property type="term" value="P:lipid modification"/>
    <property type="evidence" value="ECO:0007669"/>
    <property type="project" value="TreeGrafter"/>
</dbReference>
<feature type="transmembrane region" description="Helical" evidence="7">
    <location>
        <begin position="93"/>
        <end position="111"/>
    </location>
</feature>
<sequence length="623" mass="72106">MENPFLAFQQYLSGVSGLDLESTKILTCLVVSFPASAIFKRLPDKNILLKNVYIVAVSAIFIAFILQIRSGFFILLFNSMFTYVITRYYRSPLMPWVNFIVLMLLMCMSHLKSQFQRLNPEKVDIDITGAQMVLVMKLTSYAWSYRDGILYKKDRNRFNRELNQFQKSRAILSQPSLLSYLGYSFFYGSIVTGPSFDFADYHRFILTDVFDDVPAEKRPGKQRKRKIPHSGKVALLKVVQGLFWAALMFVLRPRFPTEYEVTGEFRHEHSFLYRICYMWVVSFVFRLKYYAAWTISEASCIVAGLGYNGYDPVKKKMYWNRVQNIDPKAFETGQNVHDCLEAWNMNTNKWLKNFVYLRCCNIDRETGKPSRGVLPTFATFATSAFWHGTMPGYYMTFIAGAIIQTVGRVFRHNLRPMFISKDGSNVSTFKKFYDLVCWVVTQLSFGYIVGPFLFLTFKRSMLLWAGVYFWVHVGSFAVFFIFNGPYAKQVKVFFQNRALRSTALQEPDHGTEKTELEAEKSEKAKDDILTHSNQSLASLPTFDKQSELHDSVGVLDVDMESNIDRINEEFQEWKREATKGKKAQQLTNEEIEHLKEGLTKLQGDLNDYIGSLDTLSDSKKKKD</sequence>